<dbReference type="Gene3D" id="3.30.450.20">
    <property type="entry name" value="PAS domain"/>
    <property type="match status" value="1"/>
</dbReference>
<dbReference type="GO" id="GO:0043709">
    <property type="term" value="P:cell adhesion involved in single-species biofilm formation"/>
    <property type="evidence" value="ECO:0007669"/>
    <property type="project" value="TreeGrafter"/>
</dbReference>
<dbReference type="Pfam" id="PF00990">
    <property type="entry name" value="GGDEF"/>
    <property type="match status" value="1"/>
</dbReference>
<organism evidence="4 5">
    <name type="scientific">Massilia timonae</name>
    <dbReference type="NCBI Taxonomy" id="47229"/>
    <lineage>
        <taxon>Bacteria</taxon>
        <taxon>Pseudomonadati</taxon>
        <taxon>Pseudomonadota</taxon>
        <taxon>Betaproteobacteria</taxon>
        <taxon>Burkholderiales</taxon>
        <taxon>Oxalobacteraceae</taxon>
        <taxon>Telluria group</taxon>
        <taxon>Massilia</taxon>
    </lineage>
</organism>
<dbReference type="GO" id="GO:1902201">
    <property type="term" value="P:negative regulation of bacterial-type flagellum-dependent cell motility"/>
    <property type="evidence" value="ECO:0007669"/>
    <property type="project" value="TreeGrafter"/>
</dbReference>
<dbReference type="PANTHER" id="PTHR45138">
    <property type="entry name" value="REGULATORY COMPONENTS OF SENSORY TRANSDUCTION SYSTEM"/>
    <property type="match status" value="1"/>
</dbReference>
<dbReference type="RefSeq" id="WP_071363125.1">
    <property type="nucleotide sequence ID" value="NZ_JRYB01000001.1"/>
</dbReference>
<name>A0A1S2N5P4_9BURK</name>
<dbReference type="SUPFAM" id="SSF55073">
    <property type="entry name" value="Nucleotide cyclase"/>
    <property type="match status" value="1"/>
</dbReference>
<dbReference type="InterPro" id="IPR043128">
    <property type="entry name" value="Rev_trsase/Diguanyl_cyclase"/>
</dbReference>
<dbReference type="GO" id="GO:0052621">
    <property type="term" value="F:diguanylate cyclase activity"/>
    <property type="evidence" value="ECO:0007669"/>
    <property type="project" value="UniProtKB-EC"/>
</dbReference>
<feature type="domain" description="GGDEF" evidence="3">
    <location>
        <begin position="181"/>
        <end position="318"/>
    </location>
</feature>
<evidence type="ECO:0000313" key="5">
    <source>
        <dbReference type="Proteomes" id="UP000180246"/>
    </source>
</evidence>
<dbReference type="PROSITE" id="PS50887">
    <property type="entry name" value="GGDEF"/>
    <property type="match status" value="1"/>
</dbReference>
<dbReference type="PANTHER" id="PTHR45138:SF9">
    <property type="entry name" value="DIGUANYLATE CYCLASE DGCM-RELATED"/>
    <property type="match status" value="1"/>
</dbReference>
<dbReference type="InterPro" id="IPR035965">
    <property type="entry name" value="PAS-like_dom_sf"/>
</dbReference>
<accession>A0A1S2N5P4</accession>
<evidence type="ECO:0000256" key="1">
    <source>
        <dbReference type="ARBA" id="ARBA00012528"/>
    </source>
</evidence>
<dbReference type="SMART" id="SM00267">
    <property type="entry name" value="GGDEF"/>
    <property type="match status" value="1"/>
</dbReference>
<comment type="catalytic activity">
    <reaction evidence="2">
        <text>2 GTP = 3',3'-c-di-GMP + 2 diphosphate</text>
        <dbReference type="Rhea" id="RHEA:24898"/>
        <dbReference type="ChEBI" id="CHEBI:33019"/>
        <dbReference type="ChEBI" id="CHEBI:37565"/>
        <dbReference type="ChEBI" id="CHEBI:58805"/>
        <dbReference type="EC" id="2.7.7.65"/>
    </reaction>
</comment>
<proteinExistence type="predicted"/>
<dbReference type="CDD" id="cd01949">
    <property type="entry name" value="GGDEF"/>
    <property type="match status" value="1"/>
</dbReference>
<dbReference type="Proteomes" id="UP000180246">
    <property type="component" value="Unassembled WGS sequence"/>
</dbReference>
<comment type="caution">
    <text evidence="4">The sequence shown here is derived from an EMBL/GenBank/DDBJ whole genome shotgun (WGS) entry which is preliminary data.</text>
</comment>
<sequence length="324" mass="35008">MTQKPESISSLPARVLNLVDCGVIVLDHEGCIVLWNGWLVPRSGRGVARMQGHTLIEVFPDLRGSRVEAAILAALLEGVATEHVPPSHNRAPFPLREPGSFDGALIDQAVAVTPFDDGGQRFCLIEIRDVSGVAVRERRLLEHAESLRARSYIDGLTGIANRRHFDVALERELRRAQRADGALALLLVDIDSFKAYNDHFGHQQGDSCLTMVAQELAGMLKRPADLAARYGGEEFAAVLPDTTLEQARVLADRIRAHVAGLGLQQAPAAHHPEVTLSIGVAAFDRARLNAPEALIEAADKALYAAKRGGRNRVVADGDEVDAVA</sequence>
<dbReference type="SUPFAM" id="SSF55785">
    <property type="entry name" value="PYP-like sensor domain (PAS domain)"/>
    <property type="match status" value="1"/>
</dbReference>
<evidence type="ECO:0000313" key="4">
    <source>
        <dbReference type="EMBL" id="OIJ39592.1"/>
    </source>
</evidence>
<gene>
    <name evidence="4" type="ORF">LO55_4460</name>
</gene>
<dbReference type="GO" id="GO:0005886">
    <property type="term" value="C:plasma membrane"/>
    <property type="evidence" value="ECO:0007669"/>
    <property type="project" value="TreeGrafter"/>
</dbReference>
<evidence type="ECO:0000256" key="2">
    <source>
        <dbReference type="ARBA" id="ARBA00034247"/>
    </source>
</evidence>
<dbReference type="InterPro" id="IPR000160">
    <property type="entry name" value="GGDEF_dom"/>
</dbReference>
<dbReference type="Gene3D" id="3.30.70.270">
    <property type="match status" value="1"/>
</dbReference>
<dbReference type="InterPro" id="IPR029787">
    <property type="entry name" value="Nucleotide_cyclase"/>
</dbReference>
<dbReference type="AlphaFoldDB" id="A0A1S2N5P4"/>
<dbReference type="InterPro" id="IPR050469">
    <property type="entry name" value="Diguanylate_Cyclase"/>
</dbReference>
<dbReference type="FunFam" id="3.30.70.270:FF:000001">
    <property type="entry name" value="Diguanylate cyclase domain protein"/>
    <property type="match status" value="1"/>
</dbReference>
<dbReference type="NCBIfam" id="TIGR00254">
    <property type="entry name" value="GGDEF"/>
    <property type="match status" value="1"/>
</dbReference>
<dbReference type="EC" id="2.7.7.65" evidence="1"/>
<reference evidence="4 5" key="1">
    <citation type="submission" date="2014-10" db="EMBL/GenBank/DDBJ databases">
        <authorList>
            <person name="Seo M.-J."/>
            <person name="Seok Y.J."/>
            <person name="Cha I.-T."/>
        </authorList>
    </citation>
    <scope>NUCLEOTIDE SEQUENCE [LARGE SCALE GENOMIC DNA]</scope>
    <source>
        <strain evidence="4 5">NEU</strain>
    </source>
</reference>
<evidence type="ECO:0000259" key="3">
    <source>
        <dbReference type="PROSITE" id="PS50887"/>
    </source>
</evidence>
<protein>
    <recommendedName>
        <fullName evidence="1">diguanylate cyclase</fullName>
        <ecNumber evidence="1">2.7.7.65</ecNumber>
    </recommendedName>
</protein>
<dbReference type="EMBL" id="JRYB01000001">
    <property type="protein sequence ID" value="OIJ39592.1"/>
    <property type="molecule type" value="Genomic_DNA"/>
</dbReference>